<dbReference type="PANTHER" id="PTHR30081">
    <property type="entry name" value="PROTEIN-EXPORT MEMBRANE PROTEIN SEC"/>
    <property type="match status" value="1"/>
</dbReference>
<keyword evidence="3 9" id="KW-1003">Cell membrane</keyword>
<evidence type="ECO:0000256" key="3">
    <source>
        <dbReference type="ARBA" id="ARBA00022475"/>
    </source>
</evidence>
<dbReference type="InterPro" id="IPR022813">
    <property type="entry name" value="SecD/SecF_arch_bac"/>
</dbReference>
<dbReference type="NCBIfam" id="TIGR00966">
    <property type="entry name" value="transloc_SecF"/>
    <property type="match status" value="1"/>
</dbReference>
<dbReference type="InterPro" id="IPR022646">
    <property type="entry name" value="SecD/SecF_CS"/>
</dbReference>
<keyword evidence="2 9" id="KW-0813">Transport</keyword>
<feature type="transmembrane region" description="Helical" evidence="9">
    <location>
        <begin position="23"/>
        <end position="40"/>
    </location>
</feature>
<dbReference type="InterPro" id="IPR022645">
    <property type="entry name" value="SecD/SecF_bac"/>
</dbReference>
<dbReference type="EMBL" id="BOPF01000017">
    <property type="protein sequence ID" value="GIJ47762.1"/>
    <property type="molecule type" value="Genomic_DNA"/>
</dbReference>
<dbReference type="GO" id="GO:0065002">
    <property type="term" value="P:intracellular protein transmembrane transport"/>
    <property type="evidence" value="ECO:0007669"/>
    <property type="project" value="UniProtKB-UniRule"/>
</dbReference>
<feature type="compositionally biased region" description="Basic residues" evidence="10">
    <location>
        <begin position="389"/>
        <end position="399"/>
    </location>
</feature>
<feature type="transmembrane region" description="Helical" evidence="9">
    <location>
        <begin position="165"/>
        <end position="183"/>
    </location>
</feature>
<feature type="transmembrane region" description="Helical" evidence="9">
    <location>
        <begin position="141"/>
        <end position="158"/>
    </location>
</feature>
<dbReference type="Pfam" id="PF07549">
    <property type="entry name" value="Sec_GG"/>
    <property type="match status" value="1"/>
</dbReference>
<evidence type="ECO:0000256" key="6">
    <source>
        <dbReference type="ARBA" id="ARBA00022989"/>
    </source>
</evidence>
<dbReference type="Pfam" id="PF02355">
    <property type="entry name" value="SecD_SecF_C"/>
    <property type="match status" value="1"/>
</dbReference>
<comment type="subcellular location">
    <subcellularLocation>
        <location evidence="1 9">Cell membrane</location>
        <topology evidence="1 9">Multi-pass membrane protein</topology>
    </subcellularLocation>
</comment>
<keyword evidence="5 9" id="KW-0653">Protein transport</keyword>
<comment type="function">
    <text evidence="9">Part of the Sec protein translocase complex. Interacts with the SecYEG preprotein conducting channel. SecDF uses the proton motive force (PMF) to complete protein translocation after the ATP-dependent function of SecA.</text>
</comment>
<dbReference type="RefSeq" id="WP_203901269.1">
    <property type="nucleotide sequence ID" value="NZ_BOPF01000017.1"/>
</dbReference>
<dbReference type="GO" id="GO:0043952">
    <property type="term" value="P:protein transport by the Sec complex"/>
    <property type="evidence" value="ECO:0007669"/>
    <property type="project" value="UniProtKB-UniRule"/>
</dbReference>
<dbReference type="GO" id="GO:0015450">
    <property type="term" value="F:protein-transporting ATPase activity"/>
    <property type="evidence" value="ECO:0007669"/>
    <property type="project" value="InterPro"/>
</dbReference>
<dbReference type="PRINTS" id="PR01755">
    <property type="entry name" value="SECFTRNLCASE"/>
</dbReference>
<accession>A0A8J3YNN6</accession>
<comment type="caution">
    <text evidence="12">The sequence shown here is derived from an EMBL/GenBank/DDBJ whole genome shotgun (WGS) entry which is preliminary data.</text>
</comment>
<evidence type="ECO:0000256" key="4">
    <source>
        <dbReference type="ARBA" id="ARBA00022692"/>
    </source>
</evidence>
<feature type="domain" description="Protein export membrane protein SecD/SecF C-terminal" evidence="11">
    <location>
        <begin position="116"/>
        <end position="302"/>
    </location>
</feature>
<proteinExistence type="inferred from homology"/>
<dbReference type="Gene3D" id="1.20.1640.10">
    <property type="entry name" value="Multidrug efflux transporter AcrB transmembrane domain"/>
    <property type="match status" value="1"/>
</dbReference>
<dbReference type="AlphaFoldDB" id="A0A8J3YNN6"/>
<feature type="transmembrane region" description="Helical" evidence="9">
    <location>
        <begin position="276"/>
        <end position="300"/>
    </location>
</feature>
<keyword evidence="6 9" id="KW-1133">Transmembrane helix</keyword>
<evidence type="ECO:0000256" key="1">
    <source>
        <dbReference type="ARBA" id="ARBA00004651"/>
    </source>
</evidence>
<comment type="similarity">
    <text evidence="9">Belongs to the SecD/SecF family. SecF subfamily.</text>
</comment>
<feature type="compositionally biased region" description="Low complexity" evidence="10">
    <location>
        <begin position="365"/>
        <end position="375"/>
    </location>
</feature>
<keyword evidence="4 9" id="KW-0812">Transmembrane</keyword>
<gene>
    <name evidence="9 12" type="primary">secF</name>
    <name evidence="12" type="ORF">Val02_46480</name>
</gene>
<organism evidence="12 13">
    <name type="scientific">Virgisporangium aliadipatigenens</name>
    <dbReference type="NCBI Taxonomy" id="741659"/>
    <lineage>
        <taxon>Bacteria</taxon>
        <taxon>Bacillati</taxon>
        <taxon>Actinomycetota</taxon>
        <taxon>Actinomycetes</taxon>
        <taxon>Micromonosporales</taxon>
        <taxon>Micromonosporaceae</taxon>
        <taxon>Virgisporangium</taxon>
    </lineage>
</organism>
<dbReference type="GO" id="GO:0006605">
    <property type="term" value="P:protein targeting"/>
    <property type="evidence" value="ECO:0007669"/>
    <property type="project" value="UniProtKB-UniRule"/>
</dbReference>
<dbReference type="GO" id="GO:0005886">
    <property type="term" value="C:plasma membrane"/>
    <property type="evidence" value="ECO:0007669"/>
    <property type="project" value="UniProtKB-SubCell"/>
</dbReference>
<sequence length="399" mass="42721">MGGLRRLYRGETNINFIGTRKRWYAASLLIVLVLIGSMAFKGFHLGVEFAGGSQFVVPVQSGTTVEKVREAVESEGITVVSAQTVGTAGKDPKYLIRTPKLDDEQREKALDAIVDTAKVSQNQVTATEVSSSWGSEVTERALLGLAVFLVLVAGYLWVRFERQMALAAIGALIHDLILTAGVYSLSGFEVSPSTVIGLLTILGFSLYDTVVVFDKVEENTRGLLGSSRQTYAEAANTAVNQTLMRSINTSVIALLPVAGLLFVGAGLLGVGTLKDLALVLFVGLAAGAYSSMFLATPWLVDFKLLDSRYKLHTQRVLARRAGIDPKEARKGARATKAAAKKANLSKSEDDEVDEVEDEEIEEPVAASSRSSRGGAPRPGGRPGPGGRNAPRKRQGGKRR</sequence>
<evidence type="ECO:0000256" key="9">
    <source>
        <dbReference type="HAMAP-Rule" id="MF_01464"/>
    </source>
</evidence>
<name>A0A8J3YNN6_9ACTN</name>
<evidence type="ECO:0000313" key="13">
    <source>
        <dbReference type="Proteomes" id="UP000619260"/>
    </source>
</evidence>
<evidence type="ECO:0000313" key="12">
    <source>
        <dbReference type="EMBL" id="GIJ47762.1"/>
    </source>
</evidence>
<dbReference type="InterPro" id="IPR055344">
    <property type="entry name" value="SecD_SecF_C_bact"/>
</dbReference>
<dbReference type="PANTHER" id="PTHR30081:SF8">
    <property type="entry name" value="PROTEIN TRANSLOCASE SUBUNIT SECF"/>
    <property type="match status" value="1"/>
</dbReference>
<dbReference type="SUPFAM" id="SSF82866">
    <property type="entry name" value="Multidrug efflux transporter AcrB transmembrane domain"/>
    <property type="match status" value="1"/>
</dbReference>
<feature type="transmembrane region" description="Helical" evidence="9">
    <location>
        <begin position="251"/>
        <end position="270"/>
    </location>
</feature>
<evidence type="ECO:0000256" key="7">
    <source>
        <dbReference type="ARBA" id="ARBA00023010"/>
    </source>
</evidence>
<dbReference type="InterPro" id="IPR005665">
    <property type="entry name" value="SecF_bac"/>
</dbReference>
<dbReference type="HAMAP" id="MF_01464_B">
    <property type="entry name" value="SecF_B"/>
    <property type="match status" value="1"/>
</dbReference>
<feature type="region of interest" description="Disordered" evidence="10">
    <location>
        <begin position="327"/>
        <end position="399"/>
    </location>
</feature>
<feature type="compositionally biased region" description="Gly residues" evidence="10">
    <location>
        <begin position="376"/>
        <end position="386"/>
    </location>
</feature>
<keyword evidence="7 9" id="KW-0811">Translocation</keyword>
<evidence type="ECO:0000256" key="8">
    <source>
        <dbReference type="ARBA" id="ARBA00023136"/>
    </source>
</evidence>
<evidence type="ECO:0000256" key="5">
    <source>
        <dbReference type="ARBA" id="ARBA00022927"/>
    </source>
</evidence>
<evidence type="ECO:0000256" key="2">
    <source>
        <dbReference type="ARBA" id="ARBA00022448"/>
    </source>
</evidence>
<feature type="compositionally biased region" description="Acidic residues" evidence="10">
    <location>
        <begin position="348"/>
        <end position="362"/>
    </location>
</feature>
<dbReference type="NCBIfam" id="TIGR00916">
    <property type="entry name" value="2A0604s01"/>
    <property type="match status" value="1"/>
</dbReference>
<reference evidence="12" key="1">
    <citation type="submission" date="2021-01" db="EMBL/GenBank/DDBJ databases">
        <title>Whole genome shotgun sequence of Virgisporangium aliadipatigenens NBRC 105644.</title>
        <authorList>
            <person name="Komaki H."/>
            <person name="Tamura T."/>
        </authorList>
    </citation>
    <scope>NUCLEOTIDE SEQUENCE</scope>
    <source>
        <strain evidence="12">NBRC 105644</strain>
    </source>
</reference>
<protein>
    <recommendedName>
        <fullName evidence="9">Protein-export membrane protein SecF</fullName>
    </recommendedName>
</protein>
<feature type="transmembrane region" description="Helical" evidence="9">
    <location>
        <begin position="195"/>
        <end position="213"/>
    </location>
</feature>
<dbReference type="InterPro" id="IPR048634">
    <property type="entry name" value="SecD_SecF_C"/>
</dbReference>
<dbReference type="Proteomes" id="UP000619260">
    <property type="component" value="Unassembled WGS sequence"/>
</dbReference>
<evidence type="ECO:0000256" key="10">
    <source>
        <dbReference type="SAM" id="MobiDB-lite"/>
    </source>
</evidence>
<comment type="subunit">
    <text evidence="9">Forms a complex with SecD. Part of the essential Sec protein translocation apparatus which comprises SecA, SecYEG and auxiliary proteins SecDF. Other proteins may also be involved.</text>
</comment>
<keyword evidence="8 9" id="KW-0472">Membrane</keyword>
<keyword evidence="13" id="KW-1185">Reference proteome</keyword>
<evidence type="ECO:0000259" key="11">
    <source>
        <dbReference type="Pfam" id="PF02355"/>
    </source>
</evidence>